<dbReference type="PROSITE" id="PS50043">
    <property type="entry name" value="HTH_LUXR_2"/>
    <property type="match status" value="1"/>
</dbReference>
<dbReference type="GO" id="GO:0003677">
    <property type="term" value="F:DNA binding"/>
    <property type="evidence" value="ECO:0007669"/>
    <property type="project" value="UniProtKB-KW"/>
</dbReference>
<dbReference type="InterPro" id="IPR036388">
    <property type="entry name" value="WH-like_DNA-bd_sf"/>
</dbReference>
<organism evidence="5 6">
    <name type="scientific">Rhodoferax lacus</name>
    <dbReference type="NCBI Taxonomy" id="2184758"/>
    <lineage>
        <taxon>Bacteria</taxon>
        <taxon>Pseudomonadati</taxon>
        <taxon>Pseudomonadota</taxon>
        <taxon>Betaproteobacteria</taxon>
        <taxon>Burkholderiales</taxon>
        <taxon>Comamonadaceae</taxon>
        <taxon>Rhodoferax</taxon>
    </lineage>
</organism>
<evidence type="ECO:0000256" key="2">
    <source>
        <dbReference type="ARBA" id="ARBA00023125"/>
    </source>
</evidence>
<sequence length="260" mass="29020">MSKLARLTKHDLEHLATTLESALSVSSRPQFYLWAQGALQGFIPHETLFCAFGDMDKMQFKFEVFSSVARKPDSTGVDPATELLPRIVDDWLRHGSQPRLYCASSTEQVGRRQLIADLKKLNLGSASAHGPGEIQGRFGSFFLFAGLQRPPTQRDAHLLQLFMPYLHMALYRVLGRQTDSGDAAGSEVLPSAMFSKREIQVLHWVKNGKTNLEISQILEISQPTVKSHVQNIMRKLNVTNRAQAVGKSATLRLLAPTDKH</sequence>
<evidence type="ECO:0000313" key="5">
    <source>
        <dbReference type="EMBL" id="RFO95780.1"/>
    </source>
</evidence>
<dbReference type="Gene3D" id="1.10.10.10">
    <property type="entry name" value="Winged helix-like DNA-binding domain superfamily/Winged helix DNA-binding domain"/>
    <property type="match status" value="1"/>
</dbReference>
<evidence type="ECO:0000259" key="4">
    <source>
        <dbReference type="PROSITE" id="PS50043"/>
    </source>
</evidence>
<protein>
    <submittedName>
        <fullName evidence="5">Helix-turn-helix transcriptional regulator</fullName>
    </submittedName>
</protein>
<dbReference type="Proteomes" id="UP000260665">
    <property type="component" value="Unassembled WGS sequence"/>
</dbReference>
<comment type="caution">
    <text evidence="5">The sequence shown here is derived from an EMBL/GenBank/DDBJ whole genome shotgun (WGS) entry which is preliminary data.</text>
</comment>
<name>A0A3E1RAU6_9BURK</name>
<dbReference type="CDD" id="cd06170">
    <property type="entry name" value="LuxR_C_like"/>
    <property type="match status" value="1"/>
</dbReference>
<dbReference type="RefSeq" id="WP_117179186.1">
    <property type="nucleotide sequence ID" value="NZ_QFZK01000012.1"/>
</dbReference>
<dbReference type="SMART" id="SM00421">
    <property type="entry name" value="HTH_LUXR"/>
    <property type="match status" value="1"/>
</dbReference>
<proteinExistence type="predicted"/>
<dbReference type="PANTHER" id="PTHR44688">
    <property type="entry name" value="DNA-BINDING TRANSCRIPTIONAL ACTIVATOR DEVR_DOSR"/>
    <property type="match status" value="1"/>
</dbReference>
<evidence type="ECO:0000256" key="3">
    <source>
        <dbReference type="ARBA" id="ARBA00023163"/>
    </source>
</evidence>
<dbReference type="InterPro" id="IPR000792">
    <property type="entry name" value="Tscrpt_reg_LuxR_C"/>
</dbReference>
<dbReference type="InterPro" id="IPR017470">
    <property type="entry name" value="Tscrpt_reg_EpsA"/>
</dbReference>
<dbReference type="AlphaFoldDB" id="A0A3E1RAU6"/>
<dbReference type="PANTHER" id="PTHR44688:SF16">
    <property type="entry name" value="DNA-BINDING TRANSCRIPTIONAL ACTIVATOR DEVR_DOSR"/>
    <property type="match status" value="1"/>
</dbReference>
<dbReference type="GO" id="GO:0006355">
    <property type="term" value="P:regulation of DNA-templated transcription"/>
    <property type="evidence" value="ECO:0007669"/>
    <property type="project" value="InterPro"/>
</dbReference>
<dbReference type="NCBIfam" id="TIGR03020">
    <property type="entry name" value="EpsA"/>
    <property type="match status" value="1"/>
</dbReference>
<accession>A0A3E1RAU6</accession>
<reference evidence="5 6" key="1">
    <citation type="submission" date="2018-05" db="EMBL/GenBank/DDBJ databases">
        <title>Rhodoferax soyangensis sp.nov., isolated from an oligotrophic freshwater lake.</title>
        <authorList>
            <person name="Park M."/>
        </authorList>
    </citation>
    <scope>NUCLEOTIDE SEQUENCE [LARGE SCALE GENOMIC DNA]</scope>
    <source>
        <strain evidence="5 6">IMCC26218</strain>
    </source>
</reference>
<keyword evidence="2" id="KW-0238">DNA-binding</keyword>
<dbReference type="PRINTS" id="PR00038">
    <property type="entry name" value="HTHLUXR"/>
</dbReference>
<evidence type="ECO:0000313" key="6">
    <source>
        <dbReference type="Proteomes" id="UP000260665"/>
    </source>
</evidence>
<keyword evidence="6" id="KW-1185">Reference proteome</keyword>
<keyword evidence="3" id="KW-0804">Transcription</keyword>
<dbReference type="SUPFAM" id="SSF46894">
    <property type="entry name" value="C-terminal effector domain of the bipartite response regulators"/>
    <property type="match status" value="1"/>
</dbReference>
<dbReference type="InterPro" id="IPR016032">
    <property type="entry name" value="Sig_transdc_resp-reg_C-effctor"/>
</dbReference>
<dbReference type="PROSITE" id="PS00622">
    <property type="entry name" value="HTH_LUXR_1"/>
    <property type="match status" value="1"/>
</dbReference>
<dbReference type="OrthoDB" id="135231at2"/>
<keyword evidence="1" id="KW-0805">Transcription regulation</keyword>
<dbReference type="EMBL" id="QFZK01000012">
    <property type="protein sequence ID" value="RFO95780.1"/>
    <property type="molecule type" value="Genomic_DNA"/>
</dbReference>
<feature type="domain" description="HTH luxR-type" evidence="4">
    <location>
        <begin position="187"/>
        <end position="252"/>
    </location>
</feature>
<dbReference type="Pfam" id="PF00196">
    <property type="entry name" value="GerE"/>
    <property type="match status" value="1"/>
</dbReference>
<evidence type="ECO:0000256" key="1">
    <source>
        <dbReference type="ARBA" id="ARBA00023015"/>
    </source>
</evidence>
<gene>
    <name evidence="5" type="ORF">DIC66_16465</name>
</gene>